<proteinExistence type="predicted"/>
<name>A0ABU6RZK8_9FABA</name>
<sequence length="71" mass="8128">LNRQCDLNCVWDWFLGMAGTGEEEEEEREGTFVVKRRKQLRVKAEKVAKEKLGSQIDILAQVNRAGLNLPL</sequence>
<evidence type="ECO:0000313" key="1">
    <source>
        <dbReference type="EMBL" id="MED6129344.1"/>
    </source>
</evidence>
<feature type="non-terminal residue" evidence="1">
    <location>
        <position position="71"/>
    </location>
</feature>
<accession>A0ABU6RZK8</accession>
<organism evidence="1 2">
    <name type="scientific">Stylosanthes scabra</name>
    <dbReference type="NCBI Taxonomy" id="79078"/>
    <lineage>
        <taxon>Eukaryota</taxon>
        <taxon>Viridiplantae</taxon>
        <taxon>Streptophyta</taxon>
        <taxon>Embryophyta</taxon>
        <taxon>Tracheophyta</taxon>
        <taxon>Spermatophyta</taxon>
        <taxon>Magnoliopsida</taxon>
        <taxon>eudicotyledons</taxon>
        <taxon>Gunneridae</taxon>
        <taxon>Pentapetalae</taxon>
        <taxon>rosids</taxon>
        <taxon>fabids</taxon>
        <taxon>Fabales</taxon>
        <taxon>Fabaceae</taxon>
        <taxon>Papilionoideae</taxon>
        <taxon>50 kb inversion clade</taxon>
        <taxon>dalbergioids sensu lato</taxon>
        <taxon>Dalbergieae</taxon>
        <taxon>Pterocarpus clade</taxon>
        <taxon>Stylosanthes</taxon>
    </lineage>
</organism>
<comment type="caution">
    <text evidence="1">The sequence shown here is derived from an EMBL/GenBank/DDBJ whole genome shotgun (WGS) entry which is preliminary data.</text>
</comment>
<feature type="non-terminal residue" evidence="1">
    <location>
        <position position="1"/>
    </location>
</feature>
<reference evidence="1 2" key="1">
    <citation type="journal article" date="2023" name="Plants (Basel)">
        <title>Bridging the Gap: Combining Genomics and Transcriptomics Approaches to Understand Stylosanthes scabra, an Orphan Legume from the Brazilian Caatinga.</title>
        <authorList>
            <person name="Ferreira-Neto J.R.C."/>
            <person name="da Silva M.D."/>
            <person name="Binneck E."/>
            <person name="de Melo N.F."/>
            <person name="da Silva R.H."/>
            <person name="de Melo A.L.T.M."/>
            <person name="Pandolfi V."/>
            <person name="Bustamante F.O."/>
            <person name="Brasileiro-Vidal A.C."/>
            <person name="Benko-Iseppon A.M."/>
        </authorList>
    </citation>
    <scope>NUCLEOTIDE SEQUENCE [LARGE SCALE GENOMIC DNA]</scope>
    <source>
        <tissue evidence="1">Leaves</tissue>
    </source>
</reference>
<gene>
    <name evidence="1" type="ORF">PIB30_107033</name>
</gene>
<evidence type="ECO:0000313" key="2">
    <source>
        <dbReference type="Proteomes" id="UP001341840"/>
    </source>
</evidence>
<protein>
    <submittedName>
        <fullName evidence="1">Uncharacterized protein</fullName>
    </submittedName>
</protein>
<dbReference type="EMBL" id="JASCZI010034624">
    <property type="protein sequence ID" value="MED6129344.1"/>
    <property type="molecule type" value="Genomic_DNA"/>
</dbReference>
<dbReference type="Proteomes" id="UP001341840">
    <property type="component" value="Unassembled WGS sequence"/>
</dbReference>
<keyword evidence="2" id="KW-1185">Reference proteome</keyword>